<dbReference type="Proteomes" id="UP000215459">
    <property type="component" value="Unassembled WGS sequence"/>
</dbReference>
<protein>
    <submittedName>
        <fullName evidence="5">DeoR family transcriptional regulator</fullName>
    </submittedName>
</protein>
<accession>A0A235B9S8</accession>
<dbReference type="Gene3D" id="1.10.10.10">
    <property type="entry name" value="Winged helix-like DNA-binding domain superfamily/Winged helix DNA-binding domain"/>
    <property type="match status" value="1"/>
</dbReference>
<evidence type="ECO:0000256" key="3">
    <source>
        <dbReference type="ARBA" id="ARBA00023163"/>
    </source>
</evidence>
<dbReference type="AlphaFoldDB" id="A0A235B9S8"/>
<dbReference type="RefSeq" id="WP_094263412.1">
    <property type="nucleotide sequence ID" value="NZ_NOWF01000002.1"/>
</dbReference>
<evidence type="ECO:0000313" key="5">
    <source>
        <dbReference type="EMBL" id="OYD09063.1"/>
    </source>
</evidence>
<dbReference type="SMART" id="SM01134">
    <property type="entry name" value="DeoRC"/>
    <property type="match status" value="1"/>
</dbReference>
<dbReference type="GO" id="GO:0003677">
    <property type="term" value="F:DNA binding"/>
    <property type="evidence" value="ECO:0007669"/>
    <property type="project" value="UniProtKB-KW"/>
</dbReference>
<evidence type="ECO:0000313" key="6">
    <source>
        <dbReference type="Proteomes" id="UP000215459"/>
    </source>
</evidence>
<dbReference type="PRINTS" id="PR00037">
    <property type="entry name" value="HTHLACR"/>
</dbReference>
<keyword evidence="3" id="KW-0804">Transcription</keyword>
<dbReference type="SUPFAM" id="SSF46785">
    <property type="entry name" value="Winged helix' DNA-binding domain"/>
    <property type="match status" value="1"/>
</dbReference>
<sequence>MFTEERQQQILKYVNKHRRASVSELSETFRVSVATVRRDLKELEEADRLHRTHGGAITREKVGMEPSFHEKKDRFAEEKRRIAEKAVTLIREKETVLLDSGTTTLQLARLLKRDSRLTVVTNSHQILQELQFTEPLELISTGGTVRRETLSLVGPAAERVLEMMKVDKLFLGANGLHPEEGVTTPHLLEAQVKQAMIRSAKEVVLLCDHSKIHQTAFAKVCPLSSIDILITDKGISSDVLERVRKKGVNVILS</sequence>
<dbReference type="InterPro" id="IPR018356">
    <property type="entry name" value="Tscrpt_reg_HTH_DeoR_CS"/>
</dbReference>
<keyword evidence="1" id="KW-0805">Transcription regulation</keyword>
<dbReference type="InterPro" id="IPR036390">
    <property type="entry name" value="WH_DNA-bd_sf"/>
</dbReference>
<dbReference type="InterPro" id="IPR001034">
    <property type="entry name" value="DeoR_HTH"/>
</dbReference>
<reference evidence="5 6" key="1">
    <citation type="submission" date="2017-07" db="EMBL/GenBank/DDBJ databases">
        <title>The genome sequence of Paludifilum halophilum highlights mechanisms for microbial adaptation to high salt environemnts.</title>
        <authorList>
            <person name="Belbahri L."/>
        </authorList>
    </citation>
    <scope>NUCLEOTIDE SEQUENCE [LARGE SCALE GENOMIC DNA]</scope>
    <source>
        <strain evidence="5 6">DSM 102817</strain>
    </source>
</reference>
<evidence type="ECO:0000256" key="2">
    <source>
        <dbReference type="ARBA" id="ARBA00023125"/>
    </source>
</evidence>
<dbReference type="SUPFAM" id="SSF100950">
    <property type="entry name" value="NagB/RpiA/CoA transferase-like"/>
    <property type="match status" value="1"/>
</dbReference>
<dbReference type="GO" id="GO:0003700">
    <property type="term" value="F:DNA-binding transcription factor activity"/>
    <property type="evidence" value="ECO:0007669"/>
    <property type="project" value="InterPro"/>
</dbReference>
<dbReference type="OrthoDB" id="9797223at2"/>
<keyword evidence="6" id="KW-1185">Reference proteome</keyword>
<dbReference type="Gene3D" id="3.40.50.1360">
    <property type="match status" value="1"/>
</dbReference>
<organism evidence="5 6">
    <name type="scientific">Paludifilum halophilum</name>
    <dbReference type="NCBI Taxonomy" id="1642702"/>
    <lineage>
        <taxon>Bacteria</taxon>
        <taxon>Bacillati</taxon>
        <taxon>Bacillota</taxon>
        <taxon>Bacilli</taxon>
        <taxon>Bacillales</taxon>
        <taxon>Thermoactinomycetaceae</taxon>
        <taxon>Paludifilum</taxon>
    </lineage>
</organism>
<dbReference type="PANTHER" id="PTHR30363:SF44">
    <property type="entry name" value="AGA OPERON TRANSCRIPTIONAL REPRESSOR-RELATED"/>
    <property type="match status" value="1"/>
</dbReference>
<evidence type="ECO:0000256" key="1">
    <source>
        <dbReference type="ARBA" id="ARBA00023015"/>
    </source>
</evidence>
<dbReference type="PANTHER" id="PTHR30363">
    <property type="entry name" value="HTH-TYPE TRANSCRIPTIONAL REGULATOR SRLR-RELATED"/>
    <property type="match status" value="1"/>
</dbReference>
<dbReference type="InterPro" id="IPR037171">
    <property type="entry name" value="NagB/RpiA_transferase-like"/>
</dbReference>
<dbReference type="SMART" id="SM00420">
    <property type="entry name" value="HTH_DEOR"/>
    <property type="match status" value="1"/>
</dbReference>
<gene>
    <name evidence="5" type="ORF">CHM34_04670</name>
</gene>
<dbReference type="InterPro" id="IPR036388">
    <property type="entry name" value="WH-like_DNA-bd_sf"/>
</dbReference>
<dbReference type="Pfam" id="PF08220">
    <property type="entry name" value="HTH_DeoR"/>
    <property type="match status" value="1"/>
</dbReference>
<feature type="domain" description="HTH deoR-type" evidence="4">
    <location>
        <begin position="3"/>
        <end position="58"/>
    </location>
</feature>
<dbReference type="PROSITE" id="PS51000">
    <property type="entry name" value="HTH_DEOR_2"/>
    <property type="match status" value="1"/>
</dbReference>
<dbReference type="InterPro" id="IPR050313">
    <property type="entry name" value="Carb_Metab_HTH_regulators"/>
</dbReference>
<name>A0A235B9S8_9BACL</name>
<dbReference type="EMBL" id="NOWF01000002">
    <property type="protein sequence ID" value="OYD09063.1"/>
    <property type="molecule type" value="Genomic_DNA"/>
</dbReference>
<dbReference type="InterPro" id="IPR014036">
    <property type="entry name" value="DeoR-like_C"/>
</dbReference>
<evidence type="ECO:0000259" key="4">
    <source>
        <dbReference type="PROSITE" id="PS51000"/>
    </source>
</evidence>
<dbReference type="Pfam" id="PF00455">
    <property type="entry name" value="DeoRC"/>
    <property type="match status" value="1"/>
</dbReference>
<dbReference type="PROSITE" id="PS00894">
    <property type="entry name" value="HTH_DEOR_1"/>
    <property type="match status" value="1"/>
</dbReference>
<proteinExistence type="predicted"/>
<keyword evidence="2" id="KW-0238">DNA-binding</keyword>
<comment type="caution">
    <text evidence="5">The sequence shown here is derived from an EMBL/GenBank/DDBJ whole genome shotgun (WGS) entry which is preliminary data.</text>
</comment>